<dbReference type="Proteomes" id="UP001589896">
    <property type="component" value="Unassembled WGS sequence"/>
</dbReference>
<protein>
    <submittedName>
        <fullName evidence="3">Prolyl oligopeptidase family serine peptidase</fullName>
    </submittedName>
</protein>
<dbReference type="PANTHER" id="PTHR42776:SF27">
    <property type="entry name" value="DIPEPTIDYL PEPTIDASE FAMILY MEMBER 6"/>
    <property type="match status" value="1"/>
</dbReference>
<sequence>MAALVAGLAMAVPATAVDIRQFIQRDKFESIKLSPEGDYYAMTVPLENYTALVIVRRADSKLTGTFRLQKNSHVDDFWWVNPERVVLSIAEKLGSLDEPQPTGELYAINADGTKADILVGQRIYERSTGTHIQTKKAEQVAAFLVDDLPNDDGSVVISVMPFSTDPFTRAERLDVYSGRRTPLARAPVRNARFMTDNRGVVRFARGVGVDNVGKLYYRTGEGSEWQLLADEARDDGGQWPVGFSADDRTAYLQVERPEGPDAIVAFDVQTQTSKEIIRDEYADPDSIIYRNGTAIPVGAFLGSGRTRTVFFQPDAPEARLYRSLESAFPGHNIRVTSQSSDGRLALVGVWSDRSPGDFYLFDSESKKADYLLSRREAVDPEKMAEMRPIQIDARDGMKLHGYLTVPQASNGKNLPMVVLPHGGPFGIRDRWGFSIEPQMLAQAGYAVLQLNFRGSGGYGQRYMEAGARQWGGAMQDDLTDATRWAIAQGIADAGRICIYGASYGGYASLMGVAKEPSLYRCAVGYIGVYDLPLMQAEDTRASRRYANWSNEWVGTRDALAAVSPNRLADRIKVPVFLAAGGEDEVAPIKHTRLMEQALREAGVPVETLYFPTEGHGFYVEKNRIEYYTRLLAFLSRHLGGATASTGAAARDSTAAH</sequence>
<evidence type="ECO:0000256" key="1">
    <source>
        <dbReference type="ARBA" id="ARBA00022801"/>
    </source>
</evidence>
<dbReference type="Pfam" id="PF00326">
    <property type="entry name" value="Peptidase_S9"/>
    <property type="match status" value="1"/>
</dbReference>
<keyword evidence="1" id="KW-0378">Hydrolase</keyword>
<organism evidence="3 4">
    <name type="scientific">Lysobacter korlensis</name>
    <dbReference type="NCBI Taxonomy" id="553636"/>
    <lineage>
        <taxon>Bacteria</taxon>
        <taxon>Pseudomonadati</taxon>
        <taxon>Pseudomonadota</taxon>
        <taxon>Gammaproteobacteria</taxon>
        <taxon>Lysobacterales</taxon>
        <taxon>Lysobacteraceae</taxon>
        <taxon>Lysobacter</taxon>
    </lineage>
</organism>
<evidence type="ECO:0000313" key="3">
    <source>
        <dbReference type="EMBL" id="MFC0678871.1"/>
    </source>
</evidence>
<comment type="caution">
    <text evidence="3">The sequence shown here is derived from an EMBL/GenBank/DDBJ whole genome shotgun (WGS) entry which is preliminary data.</text>
</comment>
<evidence type="ECO:0000259" key="2">
    <source>
        <dbReference type="Pfam" id="PF00326"/>
    </source>
</evidence>
<name>A0ABV6RPX6_9GAMM</name>
<gene>
    <name evidence="3" type="ORF">ACFFGH_13560</name>
</gene>
<proteinExistence type="predicted"/>
<reference evidence="3 4" key="1">
    <citation type="submission" date="2024-09" db="EMBL/GenBank/DDBJ databases">
        <authorList>
            <person name="Sun Q."/>
            <person name="Mori K."/>
        </authorList>
    </citation>
    <scope>NUCLEOTIDE SEQUENCE [LARGE SCALE GENOMIC DNA]</scope>
    <source>
        <strain evidence="3 4">KCTC 23076</strain>
    </source>
</reference>
<dbReference type="PANTHER" id="PTHR42776">
    <property type="entry name" value="SERINE PEPTIDASE S9 FAMILY MEMBER"/>
    <property type="match status" value="1"/>
</dbReference>
<dbReference type="EMBL" id="JBHLTG010000003">
    <property type="protein sequence ID" value="MFC0678871.1"/>
    <property type="molecule type" value="Genomic_DNA"/>
</dbReference>
<dbReference type="SUPFAM" id="SSF82171">
    <property type="entry name" value="DPP6 N-terminal domain-like"/>
    <property type="match status" value="1"/>
</dbReference>
<dbReference type="InterPro" id="IPR029058">
    <property type="entry name" value="AB_hydrolase_fold"/>
</dbReference>
<dbReference type="Gene3D" id="3.40.50.1820">
    <property type="entry name" value="alpha/beta hydrolase"/>
    <property type="match status" value="1"/>
</dbReference>
<evidence type="ECO:0000313" key="4">
    <source>
        <dbReference type="Proteomes" id="UP001589896"/>
    </source>
</evidence>
<keyword evidence="4" id="KW-1185">Reference proteome</keyword>
<dbReference type="SUPFAM" id="SSF53474">
    <property type="entry name" value="alpha/beta-Hydrolases"/>
    <property type="match status" value="1"/>
</dbReference>
<feature type="domain" description="Peptidase S9 prolyl oligopeptidase catalytic" evidence="2">
    <location>
        <begin position="431"/>
        <end position="640"/>
    </location>
</feature>
<accession>A0ABV6RPX6</accession>
<dbReference type="InterPro" id="IPR001375">
    <property type="entry name" value="Peptidase_S9_cat"/>
</dbReference>